<comment type="caution">
    <text evidence="2">The sequence shown here is derived from an EMBL/GenBank/DDBJ whole genome shotgun (WGS) entry which is preliminary data.</text>
</comment>
<gene>
    <name evidence="2" type="ORF">LCGC14_2018120</name>
</gene>
<reference evidence="2" key="1">
    <citation type="journal article" date="2015" name="Nature">
        <title>Complex archaea that bridge the gap between prokaryotes and eukaryotes.</title>
        <authorList>
            <person name="Spang A."/>
            <person name="Saw J.H."/>
            <person name="Jorgensen S.L."/>
            <person name="Zaremba-Niedzwiedzka K."/>
            <person name="Martijn J."/>
            <person name="Lind A.E."/>
            <person name="van Eijk R."/>
            <person name="Schleper C."/>
            <person name="Guy L."/>
            <person name="Ettema T.J."/>
        </authorList>
    </citation>
    <scope>NUCLEOTIDE SEQUENCE</scope>
</reference>
<evidence type="ECO:0000313" key="2">
    <source>
        <dbReference type="EMBL" id="KKL79110.1"/>
    </source>
</evidence>
<organism evidence="2">
    <name type="scientific">marine sediment metagenome</name>
    <dbReference type="NCBI Taxonomy" id="412755"/>
    <lineage>
        <taxon>unclassified sequences</taxon>
        <taxon>metagenomes</taxon>
        <taxon>ecological metagenomes</taxon>
    </lineage>
</organism>
<accession>A0A0F9HBM8</accession>
<proteinExistence type="predicted"/>
<feature type="compositionally biased region" description="Polar residues" evidence="1">
    <location>
        <begin position="66"/>
        <end position="83"/>
    </location>
</feature>
<protein>
    <submittedName>
        <fullName evidence="2">Uncharacterized protein</fullName>
    </submittedName>
</protein>
<feature type="region of interest" description="Disordered" evidence="1">
    <location>
        <begin position="44"/>
        <end position="91"/>
    </location>
</feature>
<name>A0A0F9HBM8_9ZZZZ</name>
<evidence type="ECO:0000256" key="1">
    <source>
        <dbReference type="SAM" id="MobiDB-lite"/>
    </source>
</evidence>
<dbReference type="AlphaFoldDB" id="A0A0F9HBM8"/>
<sequence>MLFLYLAWTGGQVTHPPIYPSRIYIRVSILLYMLEDRLKNRGGRIDKAAPTRPPVLIRYGTDENRPSTCPQTRPNPSSPVLTSDRTRTTVR</sequence>
<dbReference type="EMBL" id="LAZR01023264">
    <property type="protein sequence ID" value="KKL79110.1"/>
    <property type="molecule type" value="Genomic_DNA"/>
</dbReference>